<proteinExistence type="predicted"/>
<dbReference type="STRING" id="451379.A0A0N5AEP8"/>
<keyword evidence="1" id="KW-0472">Membrane</keyword>
<dbReference type="AlphaFoldDB" id="A0A0N5AEP8"/>
<evidence type="ECO:0000313" key="2">
    <source>
        <dbReference type="Proteomes" id="UP000046393"/>
    </source>
</evidence>
<evidence type="ECO:0000313" key="3">
    <source>
        <dbReference type="WBParaSite" id="SMUV_0000271501-mRNA-1"/>
    </source>
</evidence>
<reference evidence="3" key="1">
    <citation type="submission" date="2017-02" db="UniProtKB">
        <authorList>
            <consortium name="WormBaseParasite"/>
        </authorList>
    </citation>
    <scope>IDENTIFICATION</scope>
</reference>
<organism evidence="2 3">
    <name type="scientific">Syphacia muris</name>
    <dbReference type="NCBI Taxonomy" id="451379"/>
    <lineage>
        <taxon>Eukaryota</taxon>
        <taxon>Metazoa</taxon>
        <taxon>Ecdysozoa</taxon>
        <taxon>Nematoda</taxon>
        <taxon>Chromadorea</taxon>
        <taxon>Rhabditida</taxon>
        <taxon>Spirurina</taxon>
        <taxon>Oxyuridomorpha</taxon>
        <taxon>Oxyuroidea</taxon>
        <taxon>Oxyuridae</taxon>
        <taxon>Syphacia</taxon>
    </lineage>
</organism>
<name>A0A0N5AEP8_9BILA</name>
<dbReference type="Proteomes" id="UP000046393">
    <property type="component" value="Unplaced"/>
</dbReference>
<keyword evidence="1" id="KW-1133">Transmembrane helix</keyword>
<protein>
    <submittedName>
        <fullName evidence="3">Syndecan</fullName>
    </submittedName>
</protein>
<dbReference type="WBParaSite" id="SMUV_0000271501-mRNA-1">
    <property type="protein sequence ID" value="SMUV_0000271501-mRNA-1"/>
    <property type="gene ID" value="SMUV_0000271501"/>
</dbReference>
<keyword evidence="1" id="KW-0812">Transmembrane</keyword>
<accession>A0A0N5AEP8</accession>
<feature type="transmembrane region" description="Helical" evidence="1">
    <location>
        <begin position="112"/>
        <end position="132"/>
    </location>
</feature>
<sequence length="135" mass="14768">MTTAIPQQVFVPKSKIDYSQARPLAICTGFNHSKYSFSNGSSSEDLSFFPGSSSDVSEDFDSENDFLGTNEFGSDDQCSIDQPLLFDDVPRTPRRPFNILDPSNPSVLTEGLFLTVGIAALALGSYAVYRLLKAR</sequence>
<keyword evidence="2" id="KW-1185">Reference proteome</keyword>
<evidence type="ECO:0000256" key="1">
    <source>
        <dbReference type="SAM" id="Phobius"/>
    </source>
</evidence>